<protein>
    <submittedName>
        <fullName evidence="2">Uncharacterized protein</fullName>
    </submittedName>
</protein>
<dbReference type="EMBL" id="LUCH01001546">
    <property type="protein sequence ID" value="KAF5402886.1"/>
    <property type="molecule type" value="Genomic_DNA"/>
</dbReference>
<feature type="compositionally biased region" description="Polar residues" evidence="1">
    <location>
        <begin position="424"/>
        <end position="446"/>
    </location>
</feature>
<feature type="region of interest" description="Disordered" evidence="1">
    <location>
        <begin position="142"/>
        <end position="173"/>
    </location>
</feature>
<keyword evidence="3" id="KW-1185">Reference proteome</keyword>
<comment type="caution">
    <text evidence="2">The sequence shown here is derived from an EMBL/GenBank/DDBJ whole genome shotgun (WGS) entry which is preliminary data.</text>
</comment>
<name>A0A8J4TJL8_9TREM</name>
<gene>
    <name evidence="2" type="ORF">PHET_03370</name>
</gene>
<dbReference type="Proteomes" id="UP000748531">
    <property type="component" value="Unassembled WGS sequence"/>
</dbReference>
<dbReference type="AlphaFoldDB" id="A0A8J4TJL8"/>
<accession>A0A8J4TJL8</accession>
<evidence type="ECO:0000256" key="1">
    <source>
        <dbReference type="SAM" id="MobiDB-lite"/>
    </source>
</evidence>
<sequence>MHRTNTVCACGRPQAFSHVLSEISPAEISVFCSTATASVTSVTTDDTGIESSSLGASPTLPCCPKSLQHAEIKATPWGKEQPPPIPPKAGRHFPPIPPKPFVETFEVVKSNLHKISGSTCLPSTGCFSTSSLPSENVNVKVSKSREPEVTHNVHSSSTVSRLHSGGHLSPSKHEVKTGRLIALPNTSPNRNRVLISQSECSNCSPLKYSKASCSKRTSYSSLGPSFISRKNCPPTSCSYSPDRNAGPSVSSIEATQPCFCQVNRHWNVKSLPPTPNQMQPTFRRIPPSDLNCDLWSTPRLFNLAARPNYTDKSASKPGCGSLQWISHTLTRVFCTGLGRGRSTDTKTEIMSGINNEDRAVCKNNLSEPLEVPLVSASASNTNSLISSRGQSKSSVACGVSLWHNRSRSCYCSHNTVPSGTLPSDLSSASYHSSPARRTNRMNSPTKSHVIPPPTPASLDPELFSGISHSVLIDSKDDKKKLCGMNLSGRSHPLPPSRTADVSQKRSLSRWALHAPSLSMEVPRSDCSCICLVQPTSAVPTVSYLDFSFWPFALAVTNV</sequence>
<evidence type="ECO:0000313" key="2">
    <source>
        <dbReference type="EMBL" id="KAF5402886.1"/>
    </source>
</evidence>
<organism evidence="2 3">
    <name type="scientific">Paragonimus heterotremus</name>
    <dbReference type="NCBI Taxonomy" id="100268"/>
    <lineage>
        <taxon>Eukaryota</taxon>
        <taxon>Metazoa</taxon>
        <taxon>Spiralia</taxon>
        <taxon>Lophotrochozoa</taxon>
        <taxon>Platyhelminthes</taxon>
        <taxon>Trematoda</taxon>
        <taxon>Digenea</taxon>
        <taxon>Plagiorchiida</taxon>
        <taxon>Troglotremata</taxon>
        <taxon>Troglotrematidae</taxon>
        <taxon>Paragonimus</taxon>
    </lineage>
</organism>
<reference evidence="2" key="1">
    <citation type="submission" date="2019-05" db="EMBL/GenBank/DDBJ databases">
        <title>Annotation for the trematode Paragonimus heterotremus.</title>
        <authorList>
            <person name="Choi Y.-J."/>
        </authorList>
    </citation>
    <scope>NUCLEOTIDE SEQUENCE</scope>
    <source>
        <strain evidence="2">LC</strain>
    </source>
</reference>
<proteinExistence type="predicted"/>
<feature type="region of interest" description="Disordered" evidence="1">
    <location>
        <begin position="424"/>
        <end position="451"/>
    </location>
</feature>
<dbReference type="OrthoDB" id="5979828at2759"/>
<evidence type="ECO:0000313" key="3">
    <source>
        <dbReference type="Proteomes" id="UP000748531"/>
    </source>
</evidence>